<dbReference type="SUPFAM" id="SSF101898">
    <property type="entry name" value="NHL repeat"/>
    <property type="match status" value="1"/>
</dbReference>
<dbReference type="eggNOG" id="COG3391">
    <property type="taxonomic scope" value="Bacteria"/>
</dbReference>
<accession>D3SMQ2</accession>
<dbReference type="STRING" id="638303.Thal_1403"/>
<name>D3SMQ2_THEAH</name>
<proteinExistence type="predicted"/>
<dbReference type="Gene3D" id="2.120.10.30">
    <property type="entry name" value="TolB, C-terminal domain"/>
    <property type="match status" value="2"/>
</dbReference>
<dbReference type="OrthoDB" id="9799230at2"/>
<dbReference type="EMBL" id="CP001931">
    <property type="protein sequence ID" value="ADC90032.1"/>
    <property type="molecule type" value="Genomic_DNA"/>
</dbReference>
<dbReference type="InterPro" id="IPR011042">
    <property type="entry name" value="6-blade_b-propeller_TolB-like"/>
</dbReference>
<sequence length="337" mass="37151">MDTGTLSWKPYRIVGGSSPFGLAVPPAKATPYTLYGPRGVFYNGSTLVVADTGNHRVLIWFGLPEEGRGADVVLGQPNFYSDSPNAGGDPERGMFMPTGVWITEEGHLLVADAWNHRILLWERIPERSFVKPDSVLGQRSLRDTDRNVFFWCFGVAYHDGKLYVCDTGNRRVLMYEGLPSGERKPDEVYEGFAWPHSLAFGTNFCAIADAGSGISNVFIFSEKPGSVREVVTSLGDGEGCGARLLNLPYGVSAYGKILAVADTSNNRVLVYVDPLSRAEPVGVLGQRDLCSCGENRWEAVLPDTLCWPYSLHLRENLLLIADTGNNRVVIWRQQEDN</sequence>
<dbReference type="GO" id="GO:0061630">
    <property type="term" value="F:ubiquitin protein ligase activity"/>
    <property type="evidence" value="ECO:0007669"/>
    <property type="project" value="TreeGrafter"/>
</dbReference>
<dbReference type="RefSeq" id="WP_012992438.1">
    <property type="nucleotide sequence ID" value="NC_013894.1"/>
</dbReference>
<dbReference type="HOGENOM" id="CLU_691918_0_0_0"/>
<dbReference type="GO" id="GO:0008270">
    <property type="term" value="F:zinc ion binding"/>
    <property type="evidence" value="ECO:0007669"/>
    <property type="project" value="UniProtKB-KW"/>
</dbReference>
<dbReference type="Proteomes" id="UP000002043">
    <property type="component" value="Chromosome"/>
</dbReference>
<dbReference type="PANTHER" id="PTHR24104">
    <property type="entry name" value="E3 UBIQUITIN-PROTEIN LIGASE NHLRC1-RELATED"/>
    <property type="match status" value="1"/>
</dbReference>
<gene>
    <name evidence="1" type="ordered locus">Thal_1403</name>
</gene>
<protein>
    <submittedName>
        <fullName evidence="1">NHL repeat containing protein</fullName>
    </submittedName>
</protein>
<dbReference type="KEGG" id="tal:Thal_1403"/>
<evidence type="ECO:0000313" key="1">
    <source>
        <dbReference type="EMBL" id="ADC90032.1"/>
    </source>
</evidence>
<dbReference type="AlphaFoldDB" id="D3SMQ2"/>
<dbReference type="GO" id="GO:0000209">
    <property type="term" value="P:protein polyubiquitination"/>
    <property type="evidence" value="ECO:0007669"/>
    <property type="project" value="TreeGrafter"/>
</dbReference>
<dbReference type="CDD" id="cd05819">
    <property type="entry name" value="NHL"/>
    <property type="match status" value="1"/>
</dbReference>
<dbReference type="GO" id="GO:0043161">
    <property type="term" value="P:proteasome-mediated ubiquitin-dependent protein catabolic process"/>
    <property type="evidence" value="ECO:0007669"/>
    <property type="project" value="TreeGrafter"/>
</dbReference>
<dbReference type="InterPro" id="IPR050952">
    <property type="entry name" value="TRIM-NHL_E3_ligases"/>
</dbReference>
<keyword evidence="2" id="KW-1185">Reference proteome</keyword>
<reference evidence="2" key="1">
    <citation type="journal article" date="2010" name="Stand. Genomic Sci.">
        <title>Complete genome sequence of Thermocrinis albus type strain (HI 11/12T).</title>
        <authorList>
            <person name="Wirth R."/>
            <person name="Sikorski J."/>
            <person name="Brambilla E."/>
            <person name="Misra M."/>
            <person name="Lapidus A."/>
            <person name="Copeland A."/>
            <person name="Nolan M."/>
            <person name="Lucas S."/>
            <person name="Chen F."/>
            <person name="Tice H."/>
            <person name="Cheng J.F."/>
            <person name="Han C."/>
            <person name="Detter J.C."/>
            <person name="Tapia R."/>
            <person name="Bruce D."/>
            <person name="Goodwin L."/>
            <person name="Pitluck S."/>
            <person name="Pati A."/>
            <person name="Anderson I."/>
            <person name="Ivanova N."/>
            <person name="Mavromatis K."/>
            <person name="Mikhailova N."/>
            <person name="Chen A."/>
            <person name="Palaniappan K."/>
            <person name="Bilek Y."/>
            <person name="Hader T."/>
            <person name="Land M."/>
            <person name="Hauser L."/>
            <person name="Chang Y.J."/>
            <person name="Jeffries C.D."/>
            <person name="Tindall B.J."/>
            <person name="Rohde M."/>
            <person name="Goker M."/>
            <person name="Bristow J."/>
            <person name="Eisen J.A."/>
            <person name="Markowitz V."/>
            <person name="Hugenholtz P."/>
            <person name="Kyrpides N.C."/>
            <person name="Klenk H.P."/>
        </authorList>
    </citation>
    <scope>NUCLEOTIDE SEQUENCE [LARGE SCALE GENOMIC DNA]</scope>
    <source>
        <strain evidence="2">DSM 14484 / JCM 11386 / HI 11/12</strain>
    </source>
</reference>
<organism evidence="1 2">
    <name type="scientific">Thermocrinis albus (strain DSM 14484 / JCM 11386 / HI 11/12)</name>
    <dbReference type="NCBI Taxonomy" id="638303"/>
    <lineage>
        <taxon>Bacteria</taxon>
        <taxon>Pseudomonadati</taxon>
        <taxon>Aquificota</taxon>
        <taxon>Aquificia</taxon>
        <taxon>Aquificales</taxon>
        <taxon>Aquificaceae</taxon>
        <taxon>Thermocrinis</taxon>
    </lineage>
</organism>
<dbReference type="PANTHER" id="PTHR24104:SF25">
    <property type="entry name" value="PROTEIN LIN-41"/>
    <property type="match status" value="1"/>
</dbReference>
<evidence type="ECO:0000313" key="2">
    <source>
        <dbReference type="Proteomes" id="UP000002043"/>
    </source>
</evidence>